<evidence type="ECO:0000256" key="2">
    <source>
        <dbReference type="SAM" id="Phobius"/>
    </source>
</evidence>
<feature type="transmembrane region" description="Helical" evidence="2">
    <location>
        <begin position="106"/>
        <end position="127"/>
    </location>
</feature>
<evidence type="ECO:0000256" key="1">
    <source>
        <dbReference type="SAM" id="MobiDB-lite"/>
    </source>
</evidence>
<dbReference type="EMBL" id="CAUYUJ010003117">
    <property type="protein sequence ID" value="CAK0803980.1"/>
    <property type="molecule type" value="Genomic_DNA"/>
</dbReference>
<feature type="compositionally biased region" description="Polar residues" evidence="1">
    <location>
        <begin position="305"/>
        <end position="314"/>
    </location>
</feature>
<keyword evidence="2" id="KW-1133">Transmembrane helix</keyword>
<reference evidence="3" key="1">
    <citation type="submission" date="2023-10" db="EMBL/GenBank/DDBJ databases">
        <authorList>
            <person name="Chen Y."/>
            <person name="Shah S."/>
            <person name="Dougan E. K."/>
            <person name="Thang M."/>
            <person name="Chan C."/>
        </authorList>
    </citation>
    <scope>NUCLEOTIDE SEQUENCE [LARGE SCALE GENOMIC DNA]</scope>
</reference>
<gene>
    <name evidence="3" type="ORF">PCOR1329_LOCUS10928</name>
</gene>
<accession>A0ABN9QGK1</accession>
<dbReference type="Proteomes" id="UP001189429">
    <property type="component" value="Unassembled WGS sequence"/>
</dbReference>
<evidence type="ECO:0000313" key="3">
    <source>
        <dbReference type="EMBL" id="CAK0803980.1"/>
    </source>
</evidence>
<feature type="transmembrane region" description="Helical" evidence="2">
    <location>
        <begin position="199"/>
        <end position="228"/>
    </location>
</feature>
<evidence type="ECO:0000313" key="4">
    <source>
        <dbReference type="Proteomes" id="UP001189429"/>
    </source>
</evidence>
<feature type="region of interest" description="Disordered" evidence="1">
    <location>
        <begin position="282"/>
        <end position="320"/>
    </location>
</feature>
<evidence type="ECO:0008006" key="5">
    <source>
        <dbReference type="Google" id="ProtNLM"/>
    </source>
</evidence>
<keyword evidence="2" id="KW-0812">Transmembrane</keyword>
<comment type="caution">
    <text evidence="3">The sequence shown here is derived from an EMBL/GenBank/DDBJ whole genome shotgun (WGS) entry which is preliminary data.</text>
</comment>
<protein>
    <recommendedName>
        <fullName evidence="5">Derlin</fullName>
    </recommendedName>
</protein>
<feature type="transmembrane region" description="Helical" evidence="2">
    <location>
        <begin position="75"/>
        <end position="94"/>
    </location>
</feature>
<keyword evidence="4" id="KW-1185">Reference proteome</keyword>
<keyword evidence="2" id="KW-0472">Membrane</keyword>
<name>A0ABN9QGK1_9DINO</name>
<sequence length="320" mass="32979">LMLIDPWPLWPKPLPAGPGRFPCRATASRRAPAACCRAELGDRGSMVIPIPAGLVPPLAGPPPDELRDKFQVIKMCTLALFFCAISRLVSAFLFSTLSEGHGHGGGATLAASPSFSLFLNVLIGAFLQSDDPTFKPIYEFFTNTCLKPCHEQGMCQGGLTCLMSFTIFNAVSVVFDLLLPPSITQLVPLYLAVATNSSGMAALGSGLAVFSMVGALLAEAVAAVYGYLCIQATRAGGVTAQGGDWGQEMTRPGGGAPGWGGGPLGGGGGGFLGSAQGRYSGVAGGYGNDEESPAPERTRVGGTGQNFQVFQGSGQRLGDN</sequence>
<proteinExistence type="predicted"/>
<feature type="non-terminal residue" evidence="3">
    <location>
        <position position="1"/>
    </location>
</feature>
<organism evidence="3 4">
    <name type="scientific">Prorocentrum cordatum</name>
    <dbReference type="NCBI Taxonomy" id="2364126"/>
    <lineage>
        <taxon>Eukaryota</taxon>
        <taxon>Sar</taxon>
        <taxon>Alveolata</taxon>
        <taxon>Dinophyceae</taxon>
        <taxon>Prorocentrales</taxon>
        <taxon>Prorocentraceae</taxon>
        <taxon>Prorocentrum</taxon>
    </lineage>
</organism>